<keyword evidence="1" id="KW-0732">Signal</keyword>
<sequence>MMKTICTGMFTIMLIFLFRPVGAQTEDAFPSYIEQCFNNYFNFNPQEKIYLHTDKPTYSAGENIWFRAYCVDASYHIPTQLSKFIYLELINRQDSILKRIQIKQTDSCFYGNLTIPSTTPPGEYCLRVFTNWMQNNEEDFFFKKNIQIVSTVNEVNIHTASSRQDNAIRTTLTLIDNAGKPYVHQRLKITTYRHKLAVNKTTLKTDEQGSATLQYPVSDSIDRIQVAFPTDLPFAFSREIPLLNLSRLRLSILPGRR</sequence>
<comment type="caution">
    <text evidence="3">The sequence shown here is derived from an EMBL/GenBank/DDBJ whole genome shotgun (WGS) entry which is preliminary data.</text>
</comment>
<reference evidence="3 4" key="1">
    <citation type="submission" date="2018-08" db="EMBL/GenBank/DDBJ databases">
        <title>A genome reference for cultivated species of the human gut microbiota.</title>
        <authorList>
            <person name="Zou Y."/>
            <person name="Xue W."/>
            <person name="Luo G."/>
        </authorList>
    </citation>
    <scope>NUCLEOTIDE SEQUENCE [LARGE SCALE GENOMIC DNA]</scope>
    <source>
        <strain evidence="3 4">AF16-14</strain>
    </source>
</reference>
<dbReference type="EMBL" id="QRYC01000002">
    <property type="protein sequence ID" value="RGU58509.1"/>
    <property type="molecule type" value="Genomic_DNA"/>
</dbReference>
<proteinExistence type="predicted"/>
<dbReference type="Gene3D" id="2.60.40.1930">
    <property type="match status" value="1"/>
</dbReference>
<evidence type="ECO:0000259" key="2">
    <source>
        <dbReference type="Pfam" id="PF01835"/>
    </source>
</evidence>
<protein>
    <recommendedName>
        <fullName evidence="2">Macroglobulin domain-containing protein</fullName>
    </recommendedName>
</protein>
<organism evidence="3 4">
    <name type="scientific">Odoribacter splanchnicus</name>
    <dbReference type="NCBI Taxonomy" id="28118"/>
    <lineage>
        <taxon>Bacteria</taxon>
        <taxon>Pseudomonadati</taxon>
        <taxon>Bacteroidota</taxon>
        <taxon>Bacteroidia</taxon>
        <taxon>Bacteroidales</taxon>
        <taxon>Odoribacteraceae</taxon>
        <taxon>Odoribacter</taxon>
    </lineage>
</organism>
<feature type="signal peptide" evidence="1">
    <location>
        <begin position="1"/>
        <end position="23"/>
    </location>
</feature>
<gene>
    <name evidence="3" type="ORF">DWW57_01995</name>
</gene>
<dbReference type="Proteomes" id="UP000284243">
    <property type="component" value="Unassembled WGS sequence"/>
</dbReference>
<feature type="chain" id="PRO_5019434519" description="Macroglobulin domain-containing protein" evidence="1">
    <location>
        <begin position="24"/>
        <end position="257"/>
    </location>
</feature>
<dbReference type="AlphaFoldDB" id="A0A412TXK1"/>
<evidence type="ECO:0000313" key="4">
    <source>
        <dbReference type="Proteomes" id="UP000284243"/>
    </source>
</evidence>
<feature type="domain" description="Macroglobulin" evidence="2">
    <location>
        <begin position="48"/>
        <end position="137"/>
    </location>
</feature>
<name>A0A412TXK1_9BACT</name>
<dbReference type="InterPro" id="IPR002890">
    <property type="entry name" value="MG2"/>
</dbReference>
<evidence type="ECO:0000313" key="3">
    <source>
        <dbReference type="EMBL" id="RGU58509.1"/>
    </source>
</evidence>
<dbReference type="Pfam" id="PF01835">
    <property type="entry name" value="MG2"/>
    <property type="match status" value="1"/>
</dbReference>
<dbReference type="GO" id="GO:0004866">
    <property type="term" value="F:endopeptidase inhibitor activity"/>
    <property type="evidence" value="ECO:0007669"/>
    <property type="project" value="InterPro"/>
</dbReference>
<evidence type="ECO:0000256" key="1">
    <source>
        <dbReference type="SAM" id="SignalP"/>
    </source>
</evidence>
<accession>A0A412TXK1</accession>